<organism evidence="2 3">
    <name type="scientific">Gallibacterium salpingitidis</name>
    <dbReference type="NCBI Taxonomy" id="505341"/>
    <lineage>
        <taxon>Bacteria</taxon>
        <taxon>Pseudomonadati</taxon>
        <taxon>Pseudomonadota</taxon>
        <taxon>Gammaproteobacteria</taxon>
        <taxon>Pasteurellales</taxon>
        <taxon>Pasteurellaceae</taxon>
        <taxon>Gallibacterium</taxon>
    </lineage>
</organism>
<keyword evidence="1" id="KW-0472">Membrane</keyword>
<keyword evidence="1" id="KW-0812">Transmembrane</keyword>
<reference evidence="2 3" key="1">
    <citation type="submission" date="2014-11" db="EMBL/GenBank/DDBJ databases">
        <title>Pan-genome of Gallibacterium spp.</title>
        <authorList>
            <person name="Kudirkiene E."/>
            <person name="Bojesen A.M."/>
        </authorList>
    </citation>
    <scope>NUCLEOTIDE SEQUENCE [LARGE SCALE GENOMIC DNA]</scope>
    <source>
        <strain evidence="2 3">F150</strain>
    </source>
</reference>
<dbReference type="EMBL" id="JTJL01000057">
    <property type="protein sequence ID" value="OBW91860.1"/>
    <property type="molecule type" value="Genomic_DNA"/>
</dbReference>
<keyword evidence="1" id="KW-1133">Transmembrane helix</keyword>
<accession>A0A1A7NQH5</accession>
<gene>
    <name evidence="2" type="ORF">QS62_09860</name>
</gene>
<evidence type="ECO:0000256" key="1">
    <source>
        <dbReference type="SAM" id="Phobius"/>
    </source>
</evidence>
<dbReference type="Proteomes" id="UP000092649">
    <property type="component" value="Unassembled WGS sequence"/>
</dbReference>
<proteinExistence type="predicted"/>
<evidence type="ECO:0000313" key="3">
    <source>
        <dbReference type="Proteomes" id="UP000092649"/>
    </source>
</evidence>
<feature type="transmembrane region" description="Helical" evidence="1">
    <location>
        <begin position="41"/>
        <end position="74"/>
    </location>
</feature>
<name>A0A1A7NQH5_9PAST</name>
<feature type="transmembrane region" description="Helical" evidence="1">
    <location>
        <begin position="80"/>
        <end position="100"/>
    </location>
</feature>
<dbReference type="AlphaFoldDB" id="A0A1A7NQH5"/>
<evidence type="ECO:0000313" key="2">
    <source>
        <dbReference type="EMBL" id="OBW91860.1"/>
    </source>
</evidence>
<sequence length="114" mass="13119">MKLTIIPSYSLHGILIVIYILTFLLQSYDMYYWFMGEEITFGIWVVFVITCIIGLCLPFLSTVFILILSAFLVLAKDINPIFMACVAVPGILYDIVGFFMHKRKKLRQALKKNS</sequence>
<feature type="transmembrane region" description="Helical" evidence="1">
    <location>
        <begin position="12"/>
        <end position="34"/>
    </location>
</feature>
<keyword evidence="3" id="KW-1185">Reference proteome</keyword>
<protein>
    <submittedName>
        <fullName evidence="2">Uncharacterized protein</fullName>
    </submittedName>
</protein>
<comment type="caution">
    <text evidence="2">The sequence shown here is derived from an EMBL/GenBank/DDBJ whole genome shotgun (WGS) entry which is preliminary data.</text>
</comment>